<evidence type="ECO:0000313" key="3">
    <source>
        <dbReference type="EMBL" id="MFD2419225.1"/>
    </source>
</evidence>
<sequence>MAEERTRAELSFVDRIVVARVAPPLTLAVVLTVLGLFVNGGRLGLDLAGGRLLPVGDLGQLWSAYLAGWHPVGGGTAGSAPASLAVLGGLGAVFAPVGGPHALVAVLLLGDAPLAGLAAYFATRRLRVSRWSRAGAAAVYALLPAATAGVAQGRLEVVAVHILLPLVTAGVVAVLAGGEGWLHIASWCALGVALLGAFSPLAQGLAVLGLVAGFVVLPSDRAASAGWKRVASVGIVVLLPLALLLPWPTTLVNQPALILHGLSGPGTAVTPTQLIGLDPGGPGALPAGIAVVVAAVAAVALRPRSLTGPATGMIMLGVCGLVVVRLAVVKPLQGGPSAPGFAGVPLLMVGAGLLWLVLASLADAPARVRRLRTPAVLAWVVLVAIAGAAALTAGREGPLRAGGGDRLAATQADELGRSGRSVLVLGEDGAPPRQSGGGFPRFGDDQLALSPGTPDRLTTWQAALVQPSSDATRGALAAAASSGALFVVLPHGVGAAPVVAVAPDLAVAVEQTRDGRAVLRLLPPSGEVVLVPPGVAKQAVTASSPATSLGVTPVDAALPDVRVRVSEGVAGRLLVLAAEQEPGWRVTVDGKAVPIVPAWGHQVAVAVPTNSSTVIVSHTSTMRDILLLGEIAALLFTALTSIPARRRAKTGEGFAESYSPSMTSGSTPR</sequence>
<feature type="transmembrane region" description="Helical" evidence="2">
    <location>
        <begin position="158"/>
        <end position="178"/>
    </location>
</feature>
<evidence type="ECO:0000313" key="4">
    <source>
        <dbReference type="Proteomes" id="UP001597417"/>
    </source>
</evidence>
<feature type="transmembrane region" description="Helical" evidence="2">
    <location>
        <begin position="308"/>
        <end position="328"/>
    </location>
</feature>
<feature type="transmembrane region" description="Helical" evidence="2">
    <location>
        <begin position="134"/>
        <end position="151"/>
    </location>
</feature>
<keyword evidence="2" id="KW-0812">Transmembrane</keyword>
<keyword evidence="2" id="KW-0472">Membrane</keyword>
<dbReference type="Proteomes" id="UP001597417">
    <property type="component" value="Unassembled WGS sequence"/>
</dbReference>
<keyword evidence="2" id="KW-1133">Transmembrane helix</keyword>
<proteinExistence type="predicted"/>
<feature type="transmembrane region" description="Helical" evidence="2">
    <location>
        <begin position="229"/>
        <end position="247"/>
    </location>
</feature>
<feature type="transmembrane region" description="Helical" evidence="2">
    <location>
        <begin position="184"/>
        <end position="217"/>
    </location>
</feature>
<gene>
    <name evidence="3" type="ORF">ACFSXZ_23105</name>
</gene>
<accession>A0ABW5FX81</accession>
<organism evidence="3 4">
    <name type="scientific">Amycolatopsis pigmentata</name>
    <dbReference type="NCBI Taxonomy" id="450801"/>
    <lineage>
        <taxon>Bacteria</taxon>
        <taxon>Bacillati</taxon>
        <taxon>Actinomycetota</taxon>
        <taxon>Actinomycetes</taxon>
        <taxon>Pseudonocardiales</taxon>
        <taxon>Pseudonocardiaceae</taxon>
        <taxon>Amycolatopsis</taxon>
    </lineage>
</organism>
<reference evidence="4" key="1">
    <citation type="journal article" date="2019" name="Int. J. Syst. Evol. Microbiol.">
        <title>The Global Catalogue of Microorganisms (GCM) 10K type strain sequencing project: providing services to taxonomists for standard genome sequencing and annotation.</title>
        <authorList>
            <consortium name="The Broad Institute Genomics Platform"/>
            <consortium name="The Broad Institute Genome Sequencing Center for Infectious Disease"/>
            <person name="Wu L."/>
            <person name="Ma J."/>
        </authorList>
    </citation>
    <scope>NUCLEOTIDE SEQUENCE [LARGE SCALE GENOMIC DNA]</scope>
    <source>
        <strain evidence="4">CGMCC 4.7645</strain>
    </source>
</reference>
<feature type="transmembrane region" description="Helical" evidence="2">
    <location>
        <begin position="283"/>
        <end position="301"/>
    </location>
</feature>
<protein>
    <recommendedName>
        <fullName evidence="5">YfhO family protein</fullName>
    </recommendedName>
</protein>
<keyword evidence="4" id="KW-1185">Reference proteome</keyword>
<evidence type="ECO:0008006" key="5">
    <source>
        <dbReference type="Google" id="ProtNLM"/>
    </source>
</evidence>
<name>A0ABW5FX81_9PSEU</name>
<feature type="compositionally biased region" description="Polar residues" evidence="1">
    <location>
        <begin position="658"/>
        <end position="669"/>
    </location>
</feature>
<comment type="caution">
    <text evidence="3">The sequence shown here is derived from an EMBL/GenBank/DDBJ whole genome shotgun (WGS) entry which is preliminary data.</text>
</comment>
<dbReference type="RefSeq" id="WP_378267230.1">
    <property type="nucleotide sequence ID" value="NZ_JBHUKR010000011.1"/>
</dbReference>
<feature type="transmembrane region" description="Helical" evidence="2">
    <location>
        <begin position="102"/>
        <end position="122"/>
    </location>
</feature>
<evidence type="ECO:0000256" key="2">
    <source>
        <dbReference type="SAM" id="Phobius"/>
    </source>
</evidence>
<evidence type="ECO:0000256" key="1">
    <source>
        <dbReference type="SAM" id="MobiDB-lite"/>
    </source>
</evidence>
<feature type="transmembrane region" description="Helical" evidence="2">
    <location>
        <begin position="374"/>
        <end position="393"/>
    </location>
</feature>
<feature type="transmembrane region" description="Helical" evidence="2">
    <location>
        <begin position="72"/>
        <end position="95"/>
    </location>
</feature>
<feature type="transmembrane region" description="Helical" evidence="2">
    <location>
        <begin position="340"/>
        <end position="362"/>
    </location>
</feature>
<feature type="transmembrane region" description="Helical" evidence="2">
    <location>
        <begin position="21"/>
        <end position="38"/>
    </location>
</feature>
<dbReference type="EMBL" id="JBHUKR010000011">
    <property type="protein sequence ID" value="MFD2419225.1"/>
    <property type="molecule type" value="Genomic_DNA"/>
</dbReference>
<feature type="region of interest" description="Disordered" evidence="1">
    <location>
        <begin position="650"/>
        <end position="669"/>
    </location>
</feature>